<dbReference type="Pfam" id="PF04840">
    <property type="entry name" value="Vps16_C"/>
    <property type="match status" value="1"/>
</dbReference>
<evidence type="ECO:0000313" key="7">
    <source>
        <dbReference type="Proteomes" id="UP001159363"/>
    </source>
</evidence>
<evidence type="ECO:0000256" key="2">
    <source>
        <dbReference type="ARBA" id="ARBA00017947"/>
    </source>
</evidence>
<dbReference type="PIRSF" id="PIRSF007949">
    <property type="entry name" value="VPS16"/>
    <property type="match status" value="1"/>
</dbReference>
<keyword evidence="7" id="KW-1185">Reference proteome</keyword>
<protein>
    <recommendedName>
        <fullName evidence="2 3">Vacuolar protein sorting-associated protein 16 homolog</fullName>
    </recommendedName>
</protein>
<evidence type="ECO:0000256" key="1">
    <source>
        <dbReference type="ARBA" id="ARBA00009250"/>
    </source>
</evidence>
<comment type="caution">
    <text evidence="6">The sequence shown here is derived from an EMBL/GenBank/DDBJ whole genome shotgun (WGS) entry which is preliminary data.</text>
</comment>
<keyword evidence="3" id="KW-0813">Transport</keyword>
<comment type="subcellular location">
    <subcellularLocation>
        <location evidence="3">Late endosome membrane</location>
        <topology evidence="3">Peripheral membrane protein</topology>
        <orientation evidence="3">Cytoplasmic side</orientation>
    </subcellularLocation>
    <subcellularLocation>
        <location evidence="3">Lysosome membrane</location>
        <topology evidence="3">Peripheral membrane protein</topology>
        <orientation evidence="3">Cytoplasmic side</orientation>
    </subcellularLocation>
    <text evidence="3">Cytoplasmic, peripheral membrane protein associated with late endosomes/lysosomes.</text>
</comment>
<evidence type="ECO:0000259" key="5">
    <source>
        <dbReference type="Pfam" id="PF04841"/>
    </source>
</evidence>
<dbReference type="InterPro" id="IPR038132">
    <property type="entry name" value="Vps16_C_sf"/>
</dbReference>
<accession>A0ABQ9IN58</accession>
<dbReference type="EMBL" id="JARBHB010000001">
    <property type="protein sequence ID" value="KAJ8898107.1"/>
    <property type="molecule type" value="Genomic_DNA"/>
</dbReference>
<organism evidence="6 7">
    <name type="scientific">Dryococelus australis</name>
    <dbReference type="NCBI Taxonomy" id="614101"/>
    <lineage>
        <taxon>Eukaryota</taxon>
        <taxon>Metazoa</taxon>
        <taxon>Ecdysozoa</taxon>
        <taxon>Arthropoda</taxon>
        <taxon>Hexapoda</taxon>
        <taxon>Insecta</taxon>
        <taxon>Pterygota</taxon>
        <taxon>Neoptera</taxon>
        <taxon>Polyneoptera</taxon>
        <taxon>Phasmatodea</taxon>
        <taxon>Verophasmatodea</taxon>
        <taxon>Anareolatae</taxon>
        <taxon>Phasmatidae</taxon>
        <taxon>Eurycanthinae</taxon>
        <taxon>Dryococelus</taxon>
    </lineage>
</organism>
<dbReference type="InterPro" id="IPR036322">
    <property type="entry name" value="WD40_repeat_dom_sf"/>
</dbReference>
<evidence type="ECO:0000259" key="4">
    <source>
        <dbReference type="Pfam" id="PF04840"/>
    </source>
</evidence>
<name>A0ABQ9IN58_9NEOP</name>
<keyword evidence="3" id="KW-0472">Membrane</keyword>
<reference evidence="6 7" key="1">
    <citation type="submission" date="2023-02" db="EMBL/GenBank/DDBJ databases">
        <title>LHISI_Scaffold_Assembly.</title>
        <authorList>
            <person name="Stuart O.P."/>
            <person name="Cleave R."/>
            <person name="Magrath M.J.L."/>
            <person name="Mikheyev A.S."/>
        </authorList>
    </citation>
    <scope>NUCLEOTIDE SEQUENCE [LARGE SCALE GENOMIC DNA]</scope>
    <source>
        <strain evidence="6">Daus_M_001</strain>
        <tissue evidence="6">Leg muscle</tissue>
    </source>
</reference>
<dbReference type="InterPro" id="IPR016534">
    <property type="entry name" value="VPS16"/>
</dbReference>
<keyword evidence="3" id="KW-0458">Lysosome</keyword>
<evidence type="ECO:0000256" key="3">
    <source>
        <dbReference type="PIRNR" id="PIRNR007949"/>
    </source>
</evidence>
<comment type="similarity">
    <text evidence="1 3">Belongs to the VPS16 family.</text>
</comment>
<gene>
    <name evidence="6" type="ORF">PR048_003467</name>
</gene>
<dbReference type="PANTHER" id="PTHR12811:SF0">
    <property type="entry name" value="VACUOLAR PROTEIN SORTING-ASSOCIATED PROTEIN 16 HOMOLOG"/>
    <property type="match status" value="1"/>
</dbReference>
<dbReference type="Pfam" id="PF04841">
    <property type="entry name" value="Vps16_N"/>
    <property type="match status" value="1"/>
</dbReference>
<comment type="function">
    <text evidence="3">Plays a role in vesicle-mediated protein trafficking to lysosomal compartments including the endocytic membrane transport and autophagic pathways. Believed to act as a core component of the putative HOPS and CORVET endosomal tethering complexes.</text>
</comment>
<dbReference type="Proteomes" id="UP001159363">
    <property type="component" value="Chromosome 1"/>
</dbReference>
<keyword evidence="3" id="KW-0653">Protein transport</keyword>
<dbReference type="SUPFAM" id="SSF50978">
    <property type="entry name" value="WD40 repeat-like"/>
    <property type="match status" value="1"/>
</dbReference>
<dbReference type="InterPro" id="IPR006925">
    <property type="entry name" value="Vps16_C"/>
</dbReference>
<feature type="domain" description="Vps16 C-terminal" evidence="4">
    <location>
        <begin position="487"/>
        <end position="763"/>
    </location>
</feature>
<dbReference type="PANTHER" id="PTHR12811">
    <property type="entry name" value="VACUOLAR PROTEIN SORTING VPS16"/>
    <property type="match status" value="1"/>
</dbReference>
<dbReference type="InterPro" id="IPR006926">
    <property type="entry name" value="Vps16_N"/>
</dbReference>
<keyword evidence="3" id="KW-0967">Endosome</keyword>
<dbReference type="Gene3D" id="1.10.150.780">
    <property type="entry name" value="Vps16, C-terminal region"/>
    <property type="match status" value="1"/>
</dbReference>
<evidence type="ECO:0000313" key="6">
    <source>
        <dbReference type="EMBL" id="KAJ8898107.1"/>
    </source>
</evidence>
<sequence length="797" mass="91124">MSWQNEINLDSVVVSAASYGGPVAVVRDRKKFVKIQGSSKPVISVYTSSGKQLSSVVWSSGQIVSLGWSSEEELLCVQNDGHVLVYDMFGTYRHTFGMGQEAKDTNVIEAKIFTSAHGTGVVVLTSSYRFFLVNNVSDPKVRQLAEVAGLTVPPSSWTVVSEDRHTHVLMARDKELYLLKHSEQHAFPLSLDLDRARSIVEMAVSHNNSHVALFTDLGNLWIGSADLRKKYCEFDTKCPNRPHQLVWCGTEAVIGYWDSVLLVVGRQGDFISYSYDYPVHLVPEMDGVRILSATSHDMIQKVPLVVQQIFRINSTEPGSYLLEASKQFQRRNHRADEYVRLVKDQLDEAVGQCIKAAGYEFDPENQKMLMKAAQFGKCFIPDVDSEPYVKMCRTLRVLNAVHSFGTGRLQTLCQEHHMSFQVLLDRLVIRRHFYLAIQVAKYLRLPDVEGSSRILAHWACYKVNQSHLDMEQVAKDIADKLGYAAGVSYSEIAKKAADCGRTQLAIKLIDYEPRASLQVPLLLKLGEDRPALVKAIDSGNTDLVYMVLLHLRDNMPMAEFQMMIRNYPIALSLYAKYCREHNRETLRDIYDLEDNYTSQAAFHLQECYDPKNSSMKAASLEAAKQGYKRARNDFAATLCEEQQKLLKYQATLEEKFRREFVGLSLHDTVHMLLMLNEVKLADKLRTEYRVPDRRYWWLRVLTLSKLGDWVDLDKFSKTKKSPIGYEPFVDMCLKHGNRYEAQKYLPRVKDDLKVKILFQENNYTLCIRFIFPLYNIEQVRLHLASVVSISTLLLGRR</sequence>
<proteinExistence type="inferred from homology"/>
<feature type="domain" description="Vps16 N-terminal" evidence="5">
    <location>
        <begin position="1"/>
        <end position="389"/>
    </location>
</feature>